<feature type="compositionally biased region" description="Basic and acidic residues" evidence="1">
    <location>
        <begin position="52"/>
        <end position="64"/>
    </location>
</feature>
<proteinExistence type="predicted"/>
<accession>A0A4R6TZT0</accession>
<reference evidence="3 4" key="1">
    <citation type="submission" date="2019-03" db="EMBL/GenBank/DDBJ databases">
        <title>Genomic Encyclopedia of Type Strains, Phase IV (KMG-IV): sequencing the most valuable type-strain genomes for metagenomic binning, comparative biology and taxonomic classification.</title>
        <authorList>
            <person name="Goeker M."/>
        </authorList>
    </citation>
    <scope>NUCLEOTIDE SEQUENCE [LARGE SCALE GENOMIC DNA]</scope>
    <source>
        <strain evidence="3 4">DSM 28679</strain>
    </source>
</reference>
<feature type="region of interest" description="Disordered" evidence="1">
    <location>
        <begin position="52"/>
        <end position="75"/>
    </location>
</feature>
<keyword evidence="4" id="KW-1185">Reference proteome</keyword>
<gene>
    <name evidence="3" type="ORF">DFQ45_11326</name>
</gene>
<dbReference type="InterPro" id="IPR021834">
    <property type="entry name" value="DUF3426"/>
</dbReference>
<dbReference type="NCBIfam" id="TIGR02098">
    <property type="entry name" value="MJ0042_CXXC"/>
    <property type="match status" value="1"/>
</dbReference>
<comment type="caution">
    <text evidence="3">The sequence shown here is derived from an EMBL/GenBank/DDBJ whole genome shotgun (WGS) entry which is preliminary data.</text>
</comment>
<evidence type="ECO:0000259" key="2">
    <source>
        <dbReference type="Pfam" id="PF13719"/>
    </source>
</evidence>
<name>A0A4R6TZT0_9GAMM</name>
<feature type="domain" description="Zinc finger/thioredoxin putative" evidence="2">
    <location>
        <begin position="7"/>
        <end position="41"/>
    </location>
</feature>
<dbReference type="Pfam" id="PF13719">
    <property type="entry name" value="Zn_ribbon_5"/>
    <property type="match status" value="1"/>
</dbReference>
<dbReference type="EMBL" id="SNYK01000013">
    <property type="protein sequence ID" value="TDQ36304.1"/>
    <property type="molecule type" value="Genomic_DNA"/>
</dbReference>
<organism evidence="3 4">
    <name type="scientific">Thiopseudomonas denitrificans</name>
    <dbReference type="NCBI Taxonomy" id="1501432"/>
    <lineage>
        <taxon>Bacteria</taxon>
        <taxon>Pseudomonadati</taxon>
        <taxon>Pseudomonadota</taxon>
        <taxon>Gammaproteobacteria</taxon>
        <taxon>Pseudomonadales</taxon>
        <taxon>Pseudomonadaceae</taxon>
        <taxon>Thiopseudomonas</taxon>
    </lineage>
</organism>
<sequence length="355" mass="39660">MSKTFLTQCPHCRTRFRVNSQQLFAAQGAVRCGSCMQVFNARLFLEQDPEARPDAVTHPDRHEPASPAHSLDSLQIHDDMDIDLDSPDFEQELARLARQEAQDDLHDAALSTHASLAYPEQNQLPVRYESVTAWEYDEDGSDNEPPLYPEGLAASRDDDEDLPAGHDDKRREPAISTDDFDAIDDGPLLLEWQPKRRRATWLWSLLSLLAALGLAAQYVHYNTEQLARQPATRPWVEAACSVLGCRLPGRVDVDQITSSNLVVRPHAEFANALSVDAIIYNRAAFAQPFPLLQLNFMDDSQQVLASRNFSPQEYLGGELAGRSSMPAQTPIRIALDVLVPDARATGYNLRFLSPE</sequence>
<feature type="compositionally biased region" description="Basic and acidic residues" evidence="1">
    <location>
        <begin position="163"/>
        <end position="173"/>
    </location>
</feature>
<feature type="region of interest" description="Disordered" evidence="1">
    <location>
        <begin position="137"/>
        <end position="178"/>
    </location>
</feature>
<dbReference type="RefSeq" id="WP_101497916.1">
    <property type="nucleotide sequence ID" value="NZ_LNJZ01000009.1"/>
</dbReference>
<protein>
    <submittedName>
        <fullName evidence="3">Putative Zn finger-like uncharacterized protein</fullName>
    </submittedName>
</protein>
<dbReference type="InterPro" id="IPR011723">
    <property type="entry name" value="Znf/thioredoxin_put"/>
</dbReference>
<evidence type="ECO:0000256" key="1">
    <source>
        <dbReference type="SAM" id="MobiDB-lite"/>
    </source>
</evidence>
<dbReference type="Pfam" id="PF11906">
    <property type="entry name" value="DUF3426"/>
    <property type="match status" value="1"/>
</dbReference>
<evidence type="ECO:0000313" key="4">
    <source>
        <dbReference type="Proteomes" id="UP000294575"/>
    </source>
</evidence>
<dbReference type="OrthoDB" id="5294582at2"/>
<dbReference type="AlphaFoldDB" id="A0A4R6TZT0"/>
<evidence type="ECO:0000313" key="3">
    <source>
        <dbReference type="EMBL" id="TDQ36304.1"/>
    </source>
</evidence>
<dbReference type="Proteomes" id="UP000294575">
    <property type="component" value="Unassembled WGS sequence"/>
</dbReference>